<gene>
    <name evidence="2" type="ORF">E2C01_102328</name>
</gene>
<dbReference type="EMBL" id="VSRR010151619">
    <property type="protein sequence ID" value="MPD06514.1"/>
    <property type="molecule type" value="Genomic_DNA"/>
</dbReference>
<evidence type="ECO:0000256" key="1">
    <source>
        <dbReference type="SAM" id="MobiDB-lite"/>
    </source>
</evidence>
<protein>
    <submittedName>
        <fullName evidence="2">Uncharacterized protein</fullName>
    </submittedName>
</protein>
<keyword evidence="3" id="KW-1185">Reference proteome</keyword>
<accession>A0A5B7KI35</accession>
<dbReference type="AlphaFoldDB" id="A0A5B7KI35"/>
<sequence>MNTASIKNQGCGLLYQSCREWRKPSTTLMKVEHSFTHELYGRWTPFREVVIALVPRPSTSHTAVSGSTRVQDPKERTRNGAGCTSEEKAERDPAVTRI</sequence>
<proteinExistence type="predicted"/>
<dbReference type="Proteomes" id="UP000324222">
    <property type="component" value="Unassembled WGS sequence"/>
</dbReference>
<reference evidence="2 3" key="1">
    <citation type="submission" date="2019-05" db="EMBL/GenBank/DDBJ databases">
        <title>Another draft genome of Portunus trituberculatus and its Hox gene families provides insights of decapod evolution.</title>
        <authorList>
            <person name="Jeong J.-H."/>
            <person name="Song I."/>
            <person name="Kim S."/>
            <person name="Choi T."/>
            <person name="Kim D."/>
            <person name="Ryu S."/>
            <person name="Kim W."/>
        </authorList>
    </citation>
    <scope>NUCLEOTIDE SEQUENCE [LARGE SCALE GENOMIC DNA]</scope>
    <source>
        <tissue evidence="2">Muscle</tissue>
    </source>
</reference>
<name>A0A5B7KI35_PORTR</name>
<evidence type="ECO:0000313" key="2">
    <source>
        <dbReference type="EMBL" id="MPD06514.1"/>
    </source>
</evidence>
<evidence type="ECO:0000313" key="3">
    <source>
        <dbReference type="Proteomes" id="UP000324222"/>
    </source>
</evidence>
<organism evidence="2 3">
    <name type="scientific">Portunus trituberculatus</name>
    <name type="common">Swimming crab</name>
    <name type="synonym">Neptunus trituberculatus</name>
    <dbReference type="NCBI Taxonomy" id="210409"/>
    <lineage>
        <taxon>Eukaryota</taxon>
        <taxon>Metazoa</taxon>
        <taxon>Ecdysozoa</taxon>
        <taxon>Arthropoda</taxon>
        <taxon>Crustacea</taxon>
        <taxon>Multicrustacea</taxon>
        <taxon>Malacostraca</taxon>
        <taxon>Eumalacostraca</taxon>
        <taxon>Eucarida</taxon>
        <taxon>Decapoda</taxon>
        <taxon>Pleocyemata</taxon>
        <taxon>Brachyura</taxon>
        <taxon>Eubrachyura</taxon>
        <taxon>Portunoidea</taxon>
        <taxon>Portunidae</taxon>
        <taxon>Portuninae</taxon>
        <taxon>Portunus</taxon>
    </lineage>
</organism>
<comment type="caution">
    <text evidence="2">The sequence shown here is derived from an EMBL/GenBank/DDBJ whole genome shotgun (WGS) entry which is preliminary data.</text>
</comment>
<feature type="compositionally biased region" description="Polar residues" evidence="1">
    <location>
        <begin position="58"/>
        <end position="70"/>
    </location>
</feature>
<feature type="compositionally biased region" description="Basic and acidic residues" evidence="1">
    <location>
        <begin position="85"/>
        <end position="98"/>
    </location>
</feature>
<feature type="region of interest" description="Disordered" evidence="1">
    <location>
        <begin position="58"/>
        <end position="98"/>
    </location>
</feature>